<keyword evidence="2" id="KW-1185">Reference proteome</keyword>
<dbReference type="Proteomes" id="UP000887574">
    <property type="component" value="Unplaced"/>
</dbReference>
<accession>A0A915D1Y2</accession>
<evidence type="ECO:0000313" key="3">
    <source>
        <dbReference type="WBParaSite" id="jg14532"/>
    </source>
</evidence>
<feature type="region of interest" description="Disordered" evidence="1">
    <location>
        <begin position="1"/>
        <end position="20"/>
    </location>
</feature>
<name>A0A915D1Y2_9BILA</name>
<organism evidence="2 3">
    <name type="scientific">Ditylenchus dipsaci</name>
    <dbReference type="NCBI Taxonomy" id="166011"/>
    <lineage>
        <taxon>Eukaryota</taxon>
        <taxon>Metazoa</taxon>
        <taxon>Ecdysozoa</taxon>
        <taxon>Nematoda</taxon>
        <taxon>Chromadorea</taxon>
        <taxon>Rhabditida</taxon>
        <taxon>Tylenchina</taxon>
        <taxon>Tylenchomorpha</taxon>
        <taxon>Sphaerularioidea</taxon>
        <taxon>Anguinidae</taxon>
        <taxon>Anguininae</taxon>
        <taxon>Ditylenchus</taxon>
    </lineage>
</organism>
<dbReference type="AlphaFoldDB" id="A0A915D1Y2"/>
<protein>
    <submittedName>
        <fullName evidence="3">RNase H type-1 domain-containing protein</fullName>
    </submittedName>
</protein>
<dbReference type="WBParaSite" id="jg14532">
    <property type="protein sequence ID" value="jg14532"/>
    <property type="gene ID" value="jg14532"/>
</dbReference>
<sequence>MVGMAAGVAKDSNSGKKSRHLQEITAATQANSTVTQIHFSGISDGRKWTSTASLVDSASQVDLYGILGAFSCRFRWTATASQAEFYGVLGGLLNRLRWTSMSSQVDFLSDSGGCKWTSAVTKMGFHGISGGHLRHNWRTSTASYVDSHGVSGGLSRISHILLWRSRWALTPIQVDIYGIIGEFYGISGGRLRYLRWSSSATQVDLYGISGRLLWHGGWPSMASQVVFLSDPGGRGLLKHFKWNSTSAPLIDTLFRIIVWEAFNGSLDVLQQYFS</sequence>
<evidence type="ECO:0000313" key="2">
    <source>
        <dbReference type="Proteomes" id="UP000887574"/>
    </source>
</evidence>
<proteinExistence type="predicted"/>
<reference evidence="3" key="1">
    <citation type="submission" date="2022-11" db="UniProtKB">
        <authorList>
            <consortium name="WormBaseParasite"/>
        </authorList>
    </citation>
    <scope>IDENTIFICATION</scope>
</reference>
<evidence type="ECO:0000256" key="1">
    <source>
        <dbReference type="SAM" id="MobiDB-lite"/>
    </source>
</evidence>